<gene>
    <name evidence="1" type="ORF">LX78_01572</name>
</gene>
<evidence type="ECO:0000313" key="2">
    <source>
        <dbReference type="Proteomes" id="UP000245430"/>
    </source>
</evidence>
<dbReference type="OrthoDB" id="1388980at2"/>
<dbReference type="EMBL" id="QGGP01000003">
    <property type="protein sequence ID" value="PWK19094.1"/>
    <property type="molecule type" value="Genomic_DNA"/>
</dbReference>
<dbReference type="AlphaFoldDB" id="A0A316DLT2"/>
<keyword evidence="2" id="KW-1185">Reference proteome</keyword>
<comment type="caution">
    <text evidence="1">The sequence shown here is derived from an EMBL/GenBank/DDBJ whole genome shotgun (WGS) entry which is preliminary data.</text>
</comment>
<protein>
    <recommendedName>
        <fullName evidence="3">Z1 domain-containing protein</fullName>
    </recommendedName>
</protein>
<sequence>MTSYQNFWNAEIETLLQQLDAPQSLEDNIVDTLRSSKRTGIFPNQIINALRIGLSVKEGNQNMAFVASMQSGKSGTIYFLCNYVLPAIGLIKEFESILFVTSMRDTDLYDQNCRVLEREYYDCISGDMKPSVLKVMKMSDFFNHPNPHKIVNEYDVQLIVRDEDQYGSGVESSFELAFFAELRCRIPDIKLLAVSATPYDILDAQFTGATDVDVIVGVRPPEYYGISEMLEDNVIEDIPEGFRPIQAQDVDGEEIYNVHPKTEEYVNYLNTFESGLGIIRESNTSRAIELRRLLKKQYKNKCTTILIGSDVACDFSINEGIKELSDLILKRGQRVVLIIVQALTAGKDLGILKEKVRFGIEPRDKQLANGAQGITGRFCGYHANRNFKLMASRGLLEHYAQFEQDWEIFADDEWRNNLLNNNVKGLSTHTKFVKTQVEGSFIPVEQIETWTYEQLLSEKGREALSFIDNDAYHRLLDYFESTFYNVSTKGVRFNQKGVTVRIASGYNQASNRVYKNWECNLASDFGNIFFKKIQYQYGILISNYPCDDVRNTLGFTGIKIIQSGKKEWRNQETSVQNNSMYDNNEAA</sequence>
<proteinExistence type="predicted"/>
<dbReference type="Proteomes" id="UP000245430">
    <property type="component" value="Unassembled WGS sequence"/>
</dbReference>
<accession>A0A316DLT2</accession>
<dbReference type="RefSeq" id="WP_109682095.1">
    <property type="nucleotide sequence ID" value="NZ_QGGP01000003.1"/>
</dbReference>
<evidence type="ECO:0000313" key="1">
    <source>
        <dbReference type="EMBL" id="PWK19094.1"/>
    </source>
</evidence>
<reference evidence="1 2" key="1">
    <citation type="submission" date="2018-05" db="EMBL/GenBank/DDBJ databases">
        <title>Genomic Encyclopedia of Archaeal and Bacterial Type Strains, Phase II (KMG-II): from individual species to whole genera.</title>
        <authorList>
            <person name="Goeker M."/>
        </authorList>
    </citation>
    <scope>NUCLEOTIDE SEQUENCE [LARGE SCALE GENOMIC DNA]</scope>
    <source>
        <strain evidence="1 2">DSM 22637</strain>
    </source>
</reference>
<organism evidence="1 2">
    <name type="scientific">Xanthomarina spongicola</name>
    <dbReference type="NCBI Taxonomy" id="570520"/>
    <lineage>
        <taxon>Bacteria</taxon>
        <taxon>Pseudomonadati</taxon>
        <taxon>Bacteroidota</taxon>
        <taxon>Flavobacteriia</taxon>
        <taxon>Flavobacteriales</taxon>
        <taxon>Flavobacteriaceae</taxon>
        <taxon>Xanthomarina</taxon>
    </lineage>
</organism>
<name>A0A316DLT2_9FLAO</name>
<evidence type="ECO:0008006" key="3">
    <source>
        <dbReference type="Google" id="ProtNLM"/>
    </source>
</evidence>